<reference evidence="1 2" key="1">
    <citation type="submission" date="2015-09" db="EMBL/GenBank/DDBJ databases">
        <title>Genome sequence of ICMP 19499.</title>
        <authorList>
            <person name="Visnovsky S.B."/>
            <person name="Lu A."/>
            <person name="Panda P."/>
            <person name="Pitman A.R."/>
        </authorList>
    </citation>
    <scope>NUCLEOTIDE SEQUENCE [LARGE SCALE GENOMIC DNA]</scope>
    <source>
        <strain evidence="1 2">ICMP 19499</strain>
    </source>
</reference>
<evidence type="ECO:0008006" key="3">
    <source>
        <dbReference type="Google" id="ProtNLM"/>
    </source>
</evidence>
<evidence type="ECO:0000313" key="2">
    <source>
        <dbReference type="Proteomes" id="UP000054513"/>
    </source>
</evidence>
<evidence type="ECO:0000313" key="1">
    <source>
        <dbReference type="EMBL" id="KTC57221.1"/>
    </source>
</evidence>
<proteinExistence type="predicted"/>
<organism evidence="1 2">
    <name type="scientific">Pseudomonas savastanoi</name>
    <name type="common">Pseudomonas syringae pv. savastanoi</name>
    <dbReference type="NCBI Taxonomy" id="29438"/>
    <lineage>
        <taxon>Bacteria</taxon>
        <taxon>Pseudomonadati</taxon>
        <taxon>Pseudomonadota</taxon>
        <taxon>Gammaproteobacteria</taxon>
        <taxon>Pseudomonadales</taxon>
        <taxon>Pseudomonadaceae</taxon>
        <taxon>Pseudomonas</taxon>
    </lineage>
</organism>
<dbReference type="EMBL" id="LKCI01000092">
    <property type="protein sequence ID" value="KTC57221.1"/>
    <property type="molecule type" value="Genomic_DNA"/>
</dbReference>
<dbReference type="AlphaFoldDB" id="A0AAW3LUU0"/>
<gene>
    <name evidence="1" type="ORF">AO287_20795</name>
</gene>
<comment type="caution">
    <text evidence="1">The sequence shown here is derived from an EMBL/GenBank/DDBJ whole genome shotgun (WGS) entry which is preliminary data.</text>
</comment>
<accession>A0AAW3LUU0</accession>
<sequence length="101" mass="11462">MRSVQFLALRRVLGVIQMTIVPMLRVGMHWVTLRVTNLQSCAVSRAKQSQALVLPVSRAGLNDASRLQCDAERHEMHYHAERGNENCRDFGYVFGLFKTCA</sequence>
<name>A0AAW3LUU0_PSESS</name>
<protein>
    <recommendedName>
        <fullName evidence="3">Secreted protein</fullName>
    </recommendedName>
</protein>
<dbReference type="Proteomes" id="UP000054513">
    <property type="component" value="Unassembled WGS sequence"/>
</dbReference>